<feature type="transmembrane region" description="Helical" evidence="7">
    <location>
        <begin position="112"/>
        <end position="134"/>
    </location>
</feature>
<keyword evidence="4 7" id="KW-1133">Transmembrane helix</keyword>
<name>A0A0D7ANS7_9AGAR</name>
<dbReference type="InterPro" id="IPR036259">
    <property type="entry name" value="MFS_trans_sf"/>
</dbReference>
<dbReference type="InterPro" id="IPR011701">
    <property type="entry name" value="MFS"/>
</dbReference>
<protein>
    <submittedName>
        <fullName evidence="8">MFS general substrate transporter</fullName>
    </submittedName>
</protein>
<feature type="transmembrane region" description="Helical" evidence="7">
    <location>
        <begin position="448"/>
        <end position="470"/>
    </location>
</feature>
<dbReference type="Gene3D" id="1.20.1250.20">
    <property type="entry name" value="MFS general substrate transporter like domains"/>
    <property type="match status" value="2"/>
</dbReference>
<feature type="transmembrane region" description="Helical" evidence="7">
    <location>
        <begin position="203"/>
        <end position="230"/>
    </location>
</feature>
<dbReference type="GO" id="GO:0016020">
    <property type="term" value="C:membrane"/>
    <property type="evidence" value="ECO:0007669"/>
    <property type="project" value="UniProtKB-SubCell"/>
</dbReference>
<evidence type="ECO:0000256" key="6">
    <source>
        <dbReference type="SAM" id="MobiDB-lite"/>
    </source>
</evidence>
<dbReference type="OrthoDB" id="1935484at2759"/>
<evidence type="ECO:0000256" key="7">
    <source>
        <dbReference type="SAM" id="Phobius"/>
    </source>
</evidence>
<feature type="transmembrane region" description="Helical" evidence="7">
    <location>
        <begin position="482"/>
        <end position="502"/>
    </location>
</feature>
<comment type="subcellular location">
    <subcellularLocation>
        <location evidence="1">Membrane</location>
        <topology evidence="1">Multi-pass membrane protein</topology>
    </subcellularLocation>
</comment>
<dbReference type="Proteomes" id="UP000054144">
    <property type="component" value="Unassembled WGS sequence"/>
</dbReference>
<feature type="transmembrane region" description="Helical" evidence="7">
    <location>
        <begin position="242"/>
        <end position="262"/>
    </location>
</feature>
<feature type="transmembrane region" description="Helical" evidence="7">
    <location>
        <begin position="274"/>
        <end position="296"/>
    </location>
</feature>
<feature type="region of interest" description="Disordered" evidence="6">
    <location>
        <begin position="1"/>
        <end position="39"/>
    </location>
</feature>
<dbReference type="EMBL" id="KN881627">
    <property type="protein sequence ID" value="KIY53212.1"/>
    <property type="molecule type" value="Genomic_DNA"/>
</dbReference>
<feature type="transmembrane region" description="Helical" evidence="7">
    <location>
        <begin position="353"/>
        <end position="374"/>
    </location>
</feature>
<dbReference type="PANTHER" id="PTHR43791">
    <property type="entry name" value="PERMEASE-RELATED"/>
    <property type="match status" value="1"/>
</dbReference>
<organism evidence="8 9">
    <name type="scientific">Fistulina hepatica ATCC 64428</name>
    <dbReference type="NCBI Taxonomy" id="1128425"/>
    <lineage>
        <taxon>Eukaryota</taxon>
        <taxon>Fungi</taxon>
        <taxon>Dikarya</taxon>
        <taxon>Basidiomycota</taxon>
        <taxon>Agaricomycotina</taxon>
        <taxon>Agaricomycetes</taxon>
        <taxon>Agaricomycetidae</taxon>
        <taxon>Agaricales</taxon>
        <taxon>Fistulinaceae</taxon>
        <taxon>Fistulina</taxon>
    </lineage>
</organism>
<keyword evidence="5 7" id="KW-0472">Membrane</keyword>
<proteinExistence type="predicted"/>
<evidence type="ECO:0000256" key="1">
    <source>
        <dbReference type="ARBA" id="ARBA00004141"/>
    </source>
</evidence>
<keyword evidence="9" id="KW-1185">Reference proteome</keyword>
<evidence type="ECO:0000256" key="3">
    <source>
        <dbReference type="ARBA" id="ARBA00022692"/>
    </source>
</evidence>
<sequence>MSSSSDRPISRSSSYENKLTSDEKKSALSSTSEVVPPLGAPVVHEPGLLKRLRRPALDLDSIATQPSVFDDPTSLELYRPPASYENTHRFDPKARWTWREEKRVLRKIDTRILIWVTMMFFCLQLDRANLVQAIADDFLIDLHMTTDDYNVGNSLFMTCFLIAELPSQMIAKRIGTDVWMPCQMILWSFVSASQFWLKGRKTFLATRCVICLIGLLQGGFVPDCVLYLSYYYTTSELPVRFAIFWMSNYLADIVGAFLATGILRLRGVDGHAGWQYLFLIEGLLTFVIGVLSLGMMPAGPTQTKRWWLPKGWFNEREETIMVNRVLRDDPTKSDMHNRQGLSLRMIWGALKDWHLWPLYAIGLVFLIPIGPPAAYLTVILRDDLGFTTTQTNLLTLPTMFLGIIMLVLISIYSEFINSRTFSTIIMPLWELPLLIALSGFTLETSPWVYFTVVTLLVGSPYVHPIQVGWVSRNSQSVRTRTVSASVYNIFAQLGGIISAYVYRTSDLPLLRRGNHALIGVASMNIVLYLLTYVFYRTINSHRDKIWNAMSEAEREEYIRTTKDEGNARLDFRFAY</sequence>
<feature type="transmembrane region" description="Helical" evidence="7">
    <location>
        <begin position="514"/>
        <end position="535"/>
    </location>
</feature>
<keyword evidence="2" id="KW-0813">Transport</keyword>
<reference evidence="8 9" key="1">
    <citation type="journal article" date="2015" name="Fungal Genet. Biol.">
        <title>Evolution of novel wood decay mechanisms in Agaricales revealed by the genome sequences of Fistulina hepatica and Cylindrobasidium torrendii.</title>
        <authorList>
            <person name="Floudas D."/>
            <person name="Held B.W."/>
            <person name="Riley R."/>
            <person name="Nagy L.G."/>
            <person name="Koehler G."/>
            <person name="Ransdell A.S."/>
            <person name="Younus H."/>
            <person name="Chow J."/>
            <person name="Chiniquy J."/>
            <person name="Lipzen A."/>
            <person name="Tritt A."/>
            <person name="Sun H."/>
            <person name="Haridas S."/>
            <person name="LaButti K."/>
            <person name="Ohm R.A."/>
            <person name="Kues U."/>
            <person name="Blanchette R.A."/>
            <person name="Grigoriev I.V."/>
            <person name="Minto R.E."/>
            <person name="Hibbett D.S."/>
        </authorList>
    </citation>
    <scope>NUCLEOTIDE SEQUENCE [LARGE SCALE GENOMIC DNA]</scope>
    <source>
        <strain evidence="8 9">ATCC 64428</strain>
    </source>
</reference>
<dbReference type="AlphaFoldDB" id="A0A0D7ANS7"/>
<accession>A0A0D7ANS7</accession>
<dbReference type="GO" id="GO:0022857">
    <property type="term" value="F:transmembrane transporter activity"/>
    <property type="evidence" value="ECO:0007669"/>
    <property type="project" value="InterPro"/>
</dbReference>
<dbReference type="SUPFAM" id="SSF103473">
    <property type="entry name" value="MFS general substrate transporter"/>
    <property type="match status" value="1"/>
</dbReference>
<feature type="transmembrane region" description="Helical" evidence="7">
    <location>
        <begin position="394"/>
        <end position="412"/>
    </location>
</feature>
<evidence type="ECO:0000256" key="4">
    <source>
        <dbReference type="ARBA" id="ARBA00022989"/>
    </source>
</evidence>
<feature type="transmembrane region" description="Helical" evidence="7">
    <location>
        <begin position="154"/>
        <end position="171"/>
    </location>
</feature>
<evidence type="ECO:0000313" key="8">
    <source>
        <dbReference type="EMBL" id="KIY53212.1"/>
    </source>
</evidence>
<dbReference type="FunFam" id="1.20.1250.20:FF:000106">
    <property type="entry name" value="MFS transporter, putative"/>
    <property type="match status" value="1"/>
</dbReference>
<evidence type="ECO:0000313" key="9">
    <source>
        <dbReference type="Proteomes" id="UP000054144"/>
    </source>
</evidence>
<evidence type="ECO:0000256" key="2">
    <source>
        <dbReference type="ARBA" id="ARBA00022448"/>
    </source>
</evidence>
<dbReference type="PANTHER" id="PTHR43791:SF65">
    <property type="entry name" value="MAJOR FACILITATOR SUPERFAMILY (MFS) PROFILE DOMAIN-CONTAINING PROTEIN-RELATED"/>
    <property type="match status" value="1"/>
</dbReference>
<feature type="compositionally biased region" description="Low complexity" evidence="6">
    <location>
        <begin position="1"/>
        <end position="14"/>
    </location>
</feature>
<evidence type="ECO:0000256" key="5">
    <source>
        <dbReference type="ARBA" id="ARBA00023136"/>
    </source>
</evidence>
<keyword evidence="3 7" id="KW-0812">Transmembrane</keyword>
<dbReference type="Pfam" id="PF07690">
    <property type="entry name" value="MFS_1"/>
    <property type="match status" value="1"/>
</dbReference>
<gene>
    <name evidence="8" type="ORF">FISHEDRAFT_33572</name>
</gene>